<evidence type="ECO:0000256" key="6">
    <source>
        <dbReference type="ARBA" id="ARBA00029455"/>
    </source>
</evidence>
<dbReference type="PANTHER" id="PTHR17039:SF0">
    <property type="entry name" value="U3 SMALL NUCLEOLAR RIBONUCLEOPROTEIN PROTEIN MPP10"/>
    <property type="match status" value="1"/>
</dbReference>
<comment type="caution">
    <text evidence="9">The sequence shown here is derived from an EMBL/GenBank/DDBJ whole genome shotgun (WGS) entry which is preliminary data.</text>
</comment>
<feature type="region of interest" description="Disordered" evidence="8">
    <location>
        <begin position="96"/>
        <end position="332"/>
    </location>
</feature>
<feature type="compositionally biased region" description="Acidic residues" evidence="8">
    <location>
        <begin position="309"/>
        <end position="318"/>
    </location>
</feature>
<dbReference type="InterPro" id="IPR012173">
    <property type="entry name" value="Mpp10"/>
</dbReference>
<reference evidence="9 10" key="1">
    <citation type="submission" date="2023-03" db="EMBL/GenBank/DDBJ databases">
        <title>Genome sequence of Lichtheimia ornata CBS 291.66.</title>
        <authorList>
            <person name="Mohabir J.T."/>
            <person name="Shea T.P."/>
            <person name="Kurbessoian T."/>
            <person name="Berby B."/>
            <person name="Fontaine J."/>
            <person name="Livny J."/>
            <person name="Gnirke A."/>
            <person name="Stajich J.E."/>
            <person name="Cuomo C.A."/>
        </authorList>
    </citation>
    <scope>NUCLEOTIDE SEQUENCE [LARGE SCALE GENOMIC DNA]</scope>
    <source>
        <strain evidence="9">CBS 291.66</strain>
    </source>
</reference>
<organism evidence="9 10">
    <name type="scientific">Lichtheimia ornata</name>
    <dbReference type="NCBI Taxonomy" id="688661"/>
    <lineage>
        <taxon>Eukaryota</taxon>
        <taxon>Fungi</taxon>
        <taxon>Fungi incertae sedis</taxon>
        <taxon>Mucoromycota</taxon>
        <taxon>Mucoromycotina</taxon>
        <taxon>Mucoromycetes</taxon>
        <taxon>Mucorales</taxon>
        <taxon>Lichtheimiaceae</taxon>
        <taxon>Lichtheimia</taxon>
    </lineage>
</organism>
<dbReference type="GO" id="GO:0032040">
    <property type="term" value="C:small-subunit processome"/>
    <property type="evidence" value="ECO:0007669"/>
    <property type="project" value="TreeGrafter"/>
</dbReference>
<keyword evidence="4 7" id="KW-0539">Nucleus</keyword>
<keyword evidence="10" id="KW-1185">Reference proteome</keyword>
<dbReference type="GO" id="GO:0034457">
    <property type="term" value="C:Mpp10 complex"/>
    <property type="evidence" value="ECO:0007669"/>
    <property type="project" value="UniProtKB-UniRule"/>
</dbReference>
<dbReference type="Pfam" id="PF04006">
    <property type="entry name" value="Mpp10"/>
    <property type="match status" value="1"/>
</dbReference>
<protein>
    <recommendedName>
        <fullName evidence="7">U3 small nucleolar ribonucleoprotein protein MPP10</fullName>
    </recommendedName>
</protein>
<evidence type="ECO:0000256" key="3">
    <source>
        <dbReference type="ARBA" id="ARBA00022552"/>
    </source>
</evidence>
<name>A0AAD7V5J6_9FUNG</name>
<evidence type="ECO:0000256" key="7">
    <source>
        <dbReference type="PIRNR" id="PIRNR017300"/>
    </source>
</evidence>
<feature type="compositionally biased region" description="Basic and acidic residues" evidence="8">
    <location>
        <begin position="322"/>
        <end position="332"/>
    </location>
</feature>
<evidence type="ECO:0000313" key="9">
    <source>
        <dbReference type="EMBL" id="KAJ8659754.1"/>
    </source>
</evidence>
<sequence>MVATKKRTNPVNRFINNVVDKPQVFFAADTKIVNQALAMAKHFYDTAKQHETMEFSPFPELLTEGFETEQIWEEIASQNEPFLHYAKSTVKEYSRKRKRSEIEYDEHEDDDASISGQSMELEHDDVDDVQEEDDEEEYGEMLENDDDDDDEALQQFDEDEDDEDVEEQVEEEEEEDIEEEEEPSSTKRSEVDDDFFNLEKFNKWTEDQEELDMMSDREEDEDDIDYDEDLEDVDDEDEDEDALVDASEMTFKDFFLAPAKRRGGAKPEKKKVQFADEEPSNDEDEADVMDEDDEEDDEEQEPKTRSLFDDDEEEEEDNTTSAHEKRLERIQEQIEQFEQENIQDKHWTLKGETDAKARPVNSLLEEDLEFEQSVKPVPVITQEVTSALEEIIKKRILDNQFDDVERKQDPQERPFLPSKKIDISDERSKKSLAELYEEDYMKQKTGDTTNEKDAALEQEHQAITDLFNELCGKLDSLSNFHFTPKQPKADVNIVSDAPAISMEEAMPVNMSDATLLAPEEVYDKKRGEVKSKEEMTQEERKRTHAKKKQQKRKERALKEREMKLIHKQNPGLGNKHAKMKAVKELMGAKNVEIIKNK</sequence>
<keyword evidence="2 7" id="KW-0690">Ribosome biogenesis</keyword>
<evidence type="ECO:0000256" key="1">
    <source>
        <dbReference type="ARBA" id="ARBA00004604"/>
    </source>
</evidence>
<feature type="compositionally biased region" description="Acidic residues" evidence="8">
    <location>
        <begin position="103"/>
        <end position="112"/>
    </location>
</feature>
<comment type="subcellular location">
    <subcellularLocation>
        <location evidence="1 7">Nucleus</location>
        <location evidence="1 7">Nucleolus</location>
    </subcellularLocation>
</comment>
<feature type="compositionally biased region" description="Acidic residues" evidence="8">
    <location>
        <begin position="122"/>
        <end position="183"/>
    </location>
</feature>
<dbReference type="PANTHER" id="PTHR17039">
    <property type="entry name" value="U3 SMALL NUCLEOLAR RIBONUCLEOPROTEIN PROTEIN MPP10"/>
    <property type="match status" value="1"/>
</dbReference>
<accession>A0AAD7V5J6</accession>
<feature type="compositionally biased region" description="Acidic residues" evidence="8">
    <location>
        <begin position="275"/>
        <end position="300"/>
    </location>
</feature>
<dbReference type="PIRSF" id="PIRSF017300">
    <property type="entry name" value="snoRNP_Mpp10"/>
    <property type="match status" value="1"/>
</dbReference>
<evidence type="ECO:0000256" key="2">
    <source>
        <dbReference type="ARBA" id="ARBA00022517"/>
    </source>
</evidence>
<evidence type="ECO:0000256" key="8">
    <source>
        <dbReference type="SAM" id="MobiDB-lite"/>
    </source>
</evidence>
<feature type="compositionally biased region" description="Basic and acidic residues" evidence="8">
    <location>
        <begin position="526"/>
        <end position="541"/>
    </location>
</feature>
<evidence type="ECO:0000256" key="5">
    <source>
        <dbReference type="ARBA" id="ARBA00023274"/>
    </source>
</evidence>
<dbReference type="GO" id="GO:0006364">
    <property type="term" value="P:rRNA processing"/>
    <property type="evidence" value="ECO:0007669"/>
    <property type="project" value="UniProtKB-KW"/>
</dbReference>
<feature type="compositionally biased region" description="Basic and acidic residues" evidence="8">
    <location>
        <begin position="265"/>
        <end position="274"/>
    </location>
</feature>
<dbReference type="RefSeq" id="XP_058344667.1">
    <property type="nucleotide sequence ID" value="XM_058484406.1"/>
</dbReference>
<keyword evidence="3 7" id="KW-0698">rRNA processing</keyword>
<proteinExistence type="inferred from homology"/>
<feature type="compositionally biased region" description="Acidic residues" evidence="8">
    <location>
        <begin position="207"/>
        <end position="243"/>
    </location>
</feature>
<evidence type="ECO:0000256" key="4">
    <source>
        <dbReference type="ARBA" id="ARBA00023242"/>
    </source>
</evidence>
<feature type="region of interest" description="Disordered" evidence="8">
    <location>
        <begin position="526"/>
        <end position="576"/>
    </location>
</feature>
<dbReference type="EMBL" id="JARTCD010000016">
    <property type="protein sequence ID" value="KAJ8659754.1"/>
    <property type="molecule type" value="Genomic_DNA"/>
</dbReference>
<dbReference type="AlphaFoldDB" id="A0AAD7V5J6"/>
<dbReference type="GeneID" id="83211760"/>
<comment type="similarity">
    <text evidence="6 7">Belongs to the MPP10 family.</text>
</comment>
<dbReference type="GO" id="GO:0005732">
    <property type="term" value="C:sno(s)RNA-containing ribonucleoprotein complex"/>
    <property type="evidence" value="ECO:0007669"/>
    <property type="project" value="UniProtKB-UniRule"/>
</dbReference>
<gene>
    <name evidence="9" type="ORF">O0I10_004347</name>
</gene>
<comment type="function">
    <text evidence="7">Involved in nucleolar processing of pre-18S ribosomal RNA.</text>
</comment>
<dbReference type="Proteomes" id="UP001234581">
    <property type="component" value="Unassembled WGS sequence"/>
</dbReference>
<evidence type="ECO:0000313" key="10">
    <source>
        <dbReference type="Proteomes" id="UP001234581"/>
    </source>
</evidence>
<feature type="compositionally biased region" description="Basic residues" evidence="8">
    <location>
        <begin position="542"/>
        <end position="555"/>
    </location>
</feature>
<keyword evidence="5 7" id="KW-0687">Ribonucleoprotein</keyword>